<gene>
    <name evidence="1" type="ORF">QPK29_014680</name>
</gene>
<dbReference type="Proteomes" id="UP001168096">
    <property type="component" value="Unassembled WGS sequence"/>
</dbReference>
<protein>
    <submittedName>
        <fullName evidence="1">Uroporphyrinogen-III C-methyltransferase</fullName>
        <ecNumber evidence="1">2.1.1.107</ecNumber>
    </submittedName>
</protein>
<evidence type="ECO:0000313" key="2">
    <source>
        <dbReference type="Proteomes" id="UP001168096"/>
    </source>
</evidence>
<sequence>MNELPNNPEKPNMGGPVVPPESYVTPAPAGPGEPRVPEGTRVGGLLQKPQNVAILALAILLALQTYSTHSRFNKLREDVARTLQKDNASNAETAQAVREIQEAAKELQVKVGVLESRQTEAQSQQAALEQMYQDISKNRDEWALSEIEQVLSTASQQLQLAGNVQGALIALQNADRSLSRSDKPQFITIRRAIARDIEKLKALPSVDQPGIALRLDNVISQIDNLPLLSDEKPAEPIAPSRVNAFAVAGKAAAPADRTLAQRMTETWRNWSHEMWDDIRQLIRVRTVDNPDALMLSPSESYFVRENLKLRLLNARLALLSRNEGTFRDDINSAQQQLVKYFDTKARSTQAAQALLRQVQANNVTIDVPDLSESLNAVRNYKSKP</sequence>
<dbReference type="EC" id="2.1.1.107" evidence="1"/>
<keyword evidence="1" id="KW-0489">Methyltransferase</keyword>
<organism evidence="1 2">
    <name type="scientific">Massilia orientalis</name>
    <dbReference type="NCBI Taxonomy" id="3050128"/>
    <lineage>
        <taxon>Bacteria</taxon>
        <taxon>Pseudomonadati</taxon>
        <taxon>Pseudomonadota</taxon>
        <taxon>Betaproteobacteria</taxon>
        <taxon>Burkholderiales</taxon>
        <taxon>Oxalobacteraceae</taxon>
        <taxon>Telluria group</taxon>
        <taxon>Massilia</taxon>
    </lineage>
</organism>
<dbReference type="EMBL" id="JASNRB020000008">
    <property type="protein sequence ID" value="MFJ1468959.1"/>
    <property type="molecule type" value="Genomic_DNA"/>
</dbReference>
<name>A0ACC7MC82_9BURK</name>
<evidence type="ECO:0000313" key="1">
    <source>
        <dbReference type="EMBL" id="MFJ1468959.1"/>
    </source>
</evidence>
<keyword evidence="1" id="KW-0808">Transferase</keyword>
<proteinExistence type="predicted"/>
<reference evidence="1" key="1">
    <citation type="submission" date="2024-11" db="EMBL/GenBank/DDBJ databases">
        <title>Description of Massilia orientalis sp. nov., isolated from rhizosphere soil of Ageratina adenophora.</title>
        <authorList>
            <person name="Wang Y."/>
        </authorList>
    </citation>
    <scope>NUCLEOTIDE SEQUENCE</scope>
    <source>
        <strain evidence="1">YIM B02787</strain>
    </source>
</reference>
<comment type="caution">
    <text evidence="1">The sequence shown here is derived from an EMBL/GenBank/DDBJ whole genome shotgun (WGS) entry which is preliminary data.</text>
</comment>
<keyword evidence="2" id="KW-1185">Reference proteome</keyword>
<accession>A0ACC7MC82</accession>